<evidence type="ECO:0000256" key="1">
    <source>
        <dbReference type="SAM" id="MobiDB-lite"/>
    </source>
</evidence>
<dbReference type="Proteomes" id="UP000308549">
    <property type="component" value="Unassembled WGS sequence"/>
</dbReference>
<dbReference type="EMBL" id="NAJL01000072">
    <property type="protein sequence ID" value="TKA22544.1"/>
    <property type="molecule type" value="Genomic_DNA"/>
</dbReference>
<proteinExistence type="predicted"/>
<dbReference type="AlphaFoldDB" id="A0A4U0TL11"/>
<accession>A0A4U0TL11</accession>
<feature type="domain" description="Aminoglycoside phosphotransferase" evidence="2">
    <location>
        <begin position="69"/>
        <end position="270"/>
    </location>
</feature>
<dbReference type="InterPro" id="IPR051678">
    <property type="entry name" value="AGP_Transferase"/>
</dbReference>
<comment type="caution">
    <text evidence="3">The sequence shown here is derived from an EMBL/GenBank/DDBJ whole genome shotgun (WGS) entry which is preliminary data.</text>
</comment>
<dbReference type="InterPro" id="IPR011009">
    <property type="entry name" value="Kinase-like_dom_sf"/>
</dbReference>
<dbReference type="SUPFAM" id="SSF56112">
    <property type="entry name" value="Protein kinase-like (PK-like)"/>
    <property type="match status" value="1"/>
</dbReference>
<dbReference type="OrthoDB" id="8300194at2759"/>
<evidence type="ECO:0000313" key="3">
    <source>
        <dbReference type="EMBL" id="TKA22544.1"/>
    </source>
</evidence>
<evidence type="ECO:0000259" key="2">
    <source>
        <dbReference type="Pfam" id="PF01636"/>
    </source>
</evidence>
<keyword evidence="4" id="KW-1185">Reference proteome</keyword>
<dbReference type="PANTHER" id="PTHR21310">
    <property type="entry name" value="AMINOGLYCOSIDE PHOSPHOTRANSFERASE-RELATED-RELATED"/>
    <property type="match status" value="1"/>
</dbReference>
<evidence type="ECO:0000313" key="4">
    <source>
        <dbReference type="Proteomes" id="UP000308549"/>
    </source>
</evidence>
<feature type="region of interest" description="Disordered" evidence="1">
    <location>
        <begin position="1"/>
        <end position="20"/>
    </location>
</feature>
<reference evidence="3 4" key="1">
    <citation type="submission" date="2017-03" db="EMBL/GenBank/DDBJ databases">
        <title>Genomes of endolithic fungi from Antarctica.</title>
        <authorList>
            <person name="Coleine C."/>
            <person name="Masonjones S."/>
            <person name="Stajich J.E."/>
        </authorList>
    </citation>
    <scope>NUCLEOTIDE SEQUENCE [LARGE SCALE GENOMIC DNA]</scope>
    <source>
        <strain evidence="3 4">CCFEE 6315</strain>
    </source>
</reference>
<gene>
    <name evidence="3" type="ORF">B0A50_08085</name>
</gene>
<dbReference type="CDD" id="cd05120">
    <property type="entry name" value="APH_ChoK_like"/>
    <property type="match status" value="1"/>
</dbReference>
<dbReference type="Pfam" id="PF01636">
    <property type="entry name" value="APH"/>
    <property type="match status" value="1"/>
</dbReference>
<dbReference type="Gene3D" id="3.90.1200.10">
    <property type="match status" value="1"/>
</dbReference>
<name>A0A4U0TL11_9PEZI</name>
<sequence length="294" mass="33985">MRPLSSLEQLESKDNEGTESLAINNTRTNRLLTRLALATLGRFHKSDGVCTPISKNKIIKTDTRVHLTEAATMRFVAENTTIPVPKVHCAFVHKGRAFIVMERIQGQELAVAFKKLPKTDHHKVYAQLRSMLDELRALKPSEATGVESCVGGSVFEHRLPRCPPRFGPFATIQAFHLWLRDDFQPSDEVEQHTRTDSDWRDIEKMAAMQDGLWPPPVFTHGDLNPFNILVRGDKVVAIIDWELAGWYPNYWEYTSTWLGSYLRWPDWQDALHLFLDPFPEELEMDRTRYIWWGL</sequence>
<dbReference type="InterPro" id="IPR002575">
    <property type="entry name" value="Aminoglycoside_PTrfase"/>
</dbReference>
<protein>
    <recommendedName>
        <fullName evidence="2">Aminoglycoside phosphotransferase domain-containing protein</fullName>
    </recommendedName>
</protein>
<organism evidence="3 4">
    <name type="scientific">Salinomyces thailandicus</name>
    <dbReference type="NCBI Taxonomy" id="706561"/>
    <lineage>
        <taxon>Eukaryota</taxon>
        <taxon>Fungi</taxon>
        <taxon>Dikarya</taxon>
        <taxon>Ascomycota</taxon>
        <taxon>Pezizomycotina</taxon>
        <taxon>Dothideomycetes</taxon>
        <taxon>Dothideomycetidae</taxon>
        <taxon>Mycosphaerellales</taxon>
        <taxon>Teratosphaeriaceae</taxon>
        <taxon>Salinomyces</taxon>
    </lineage>
</organism>
<dbReference type="PANTHER" id="PTHR21310:SF55">
    <property type="entry name" value="AMINOGLYCOSIDE PHOSPHOTRANSFERASE DOMAIN-CONTAINING PROTEIN"/>
    <property type="match status" value="1"/>
</dbReference>